<comment type="similarity">
    <text evidence="1">Belongs to the enoyl-CoA hydratase/isomerase family.</text>
</comment>
<keyword evidence="2" id="KW-0456">Lyase</keyword>
<dbReference type="PANTHER" id="PTHR43459">
    <property type="entry name" value="ENOYL-COA HYDRATASE"/>
    <property type="match status" value="1"/>
</dbReference>
<evidence type="ECO:0000313" key="2">
    <source>
        <dbReference type="EMBL" id="EAW33044.1"/>
    </source>
</evidence>
<comment type="caution">
    <text evidence="2">The sequence shown here is derived from an EMBL/GenBank/DDBJ whole genome shotgun (WGS) entry which is preliminary data.</text>
</comment>
<dbReference type="eggNOG" id="COG1024">
    <property type="taxonomic scope" value="Bacteria"/>
</dbReference>
<dbReference type="EC" id="4.2.1.17" evidence="2"/>
<dbReference type="Pfam" id="PF00378">
    <property type="entry name" value="ECH_1"/>
    <property type="match status" value="1"/>
</dbReference>
<dbReference type="InterPro" id="IPR001753">
    <property type="entry name" value="Enoyl-CoA_hydra/iso"/>
</dbReference>
<dbReference type="Gene3D" id="1.10.12.10">
    <property type="entry name" value="Lyase 2-enoyl-coa Hydratase, Chain A, domain 2"/>
    <property type="match status" value="1"/>
</dbReference>
<dbReference type="AlphaFoldDB" id="A0YA90"/>
<dbReference type="InterPro" id="IPR029045">
    <property type="entry name" value="ClpP/crotonase-like_dom_sf"/>
</dbReference>
<dbReference type="SUPFAM" id="SSF52096">
    <property type="entry name" value="ClpP/crotonase"/>
    <property type="match status" value="1"/>
</dbReference>
<dbReference type="CDD" id="cd06558">
    <property type="entry name" value="crotonase-like"/>
    <property type="match status" value="1"/>
</dbReference>
<dbReference type="Gene3D" id="3.90.226.10">
    <property type="entry name" value="2-enoyl-CoA Hydratase, Chain A, domain 1"/>
    <property type="match status" value="1"/>
</dbReference>
<dbReference type="GO" id="GO:0004300">
    <property type="term" value="F:enoyl-CoA hydratase activity"/>
    <property type="evidence" value="ECO:0007669"/>
    <property type="project" value="UniProtKB-EC"/>
</dbReference>
<keyword evidence="3" id="KW-1185">Reference proteome</keyword>
<dbReference type="STRING" id="247633.GP2143_17351"/>
<protein>
    <submittedName>
        <fullName evidence="2">Enoyl-CoA hydratase</fullName>
        <ecNumber evidence="2">4.2.1.17</ecNumber>
    </submittedName>
</protein>
<evidence type="ECO:0000313" key="3">
    <source>
        <dbReference type="Proteomes" id="UP000004931"/>
    </source>
</evidence>
<evidence type="ECO:0000256" key="1">
    <source>
        <dbReference type="ARBA" id="ARBA00005254"/>
    </source>
</evidence>
<name>A0YA90_9GAMM</name>
<gene>
    <name evidence="2" type="ORF">GP2143_17351</name>
</gene>
<dbReference type="OrthoDB" id="9797151at2"/>
<dbReference type="InterPro" id="IPR014748">
    <property type="entry name" value="Enoyl-CoA_hydra_C"/>
</dbReference>
<reference evidence="2 3" key="1">
    <citation type="journal article" date="2010" name="J. Bacteriol.">
        <title>Genome sequence of the oligotrophic marine Gammaproteobacterium HTCC2143, isolated from the Oregon Coast.</title>
        <authorList>
            <person name="Oh H.M."/>
            <person name="Kang I."/>
            <person name="Ferriera S."/>
            <person name="Giovannoni S.J."/>
            <person name="Cho J.C."/>
        </authorList>
    </citation>
    <scope>NUCLEOTIDE SEQUENCE [LARGE SCALE GENOMIC DNA]</scope>
    <source>
        <strain evidence="2 3">HTCC2143</strain>
    </source>
</reference>
<dbReference type="PANTHER" id="PTHR43459:SF1">
    <property type="entry name" value="EG:BACN32G11.4 PROTEIN"/>
    <property type="match status" value="1"/>
</dbReference>
<dbReference type="Proteomes" id="UP000004931">
    <property type="component" value="Unassembled WGS sequence"/>
</dbReference>
<proteinExistence type="inferred from homology"/>
<organism evidence="2 3">
    <name type="scientific">marine gamma proteobacterium HTCC2143</name>
    <dbReference type="NCBI Taxonomy" id="247633"/>
    <lineage>
        <taxon>Bacteria</taxon>
        <taxon>Pseudomonadati</taxon>
        <taxon>Pseudomonadota</taxon>
        <taxon>Gammaproteobacteria</taxon>
        <taxon>Cellvibrionales</taxon>
        <taxon>Spongiibacteraceae</taxon>
        <taxon>BD1-7 clade</taxon>
    </lineage>
</organism>
<accession>A0YA90</accession>
<dbReference type="EMBL" id="AAVT01000001">
    <property type="protein sequence ID" value="EAW33044.1"/>
    <property type="molecule type" value="Genomic_DNA"/>
</dbReference>
<sequence length="267" mass="28313">MSEDLIEKFEDGVATLIMNRPHARNAMSGGMMSALAEAVPRLANDPKVRLVVLTGAGGAFCAGGDVKGFAADAGSDAAKPRTVDELAANLREGTKISELFNEMPKPTLAIIPGACAGAGLSLALSCDLRMVVDDAKITTAFSKIAASGDYGGSWFMTQLLGAAKARELYFTADVILGSEAYRLGLANKLVSAENLEEETRAYTQYLANLPTIAIGYMKKNLNMAQQGSLAQVLDLECGHMVRSMTTQDHKSAAVAFVEKRAPEFKGR</sequence>